<evidence type="ECO:0000256" key="5">
    <source>
        <dbReference type="ARBA" id="ARBA00022741"/>
    </source>
</evidence>
<evidence type="ECO:0000259" key="9">
    <source>
        <dbReference type="Pfam" id="PF22640"/>
    </source>
</evidence>
<dbReference type="InterPro" id="IPR054566">
    <property type="entry name" value="ManC/GMP-like_b-helix"/>
</dbReference>
<feature type="domain" description="Nucleotidyl transferase" evidence="8">
    <location>
        <begin position="4"/>
        <end position="287"/>
    </location>
</feature>
<keyword evidence="5" id="KW-0547">Nucleotide-binding</keyword>
<dbReference type="Proteomes" id="UP000250918">
    <property type="component" value="Unassembled WGS sequence"/>
</dbReference>
<dbReference type="GO" id="GO:0004475">
    <property type="term" value="F:mannose-1-phosphate guanylyltransferase (GTP) activity"/>
    <property type="evidence" value="ECO:0007669"/>
    <property type="project" value="UniProtKB-EC"/>
</dbReference>
<evidence type="ECO:0000256" key="3">
    <source>
        <dbReference type="ARBA" id="ARBA00022679"/>
    </source>
</evidence>
<evidence type="ECO:0000256" key="2">
    <source>
        <dbReference type="ARBA" id="ARBA00012387"/>
    </source>
</evidence>
<dbReference type="Gene3D" id="3.90.550.10">
    <property type="entry name" value="Spore Coat Polysaccharide Biosynthesis Protein SpsA, Chain A"/>
    <property type="match status" value="1"/>
</dbReference>
<organism evidence="10 11">
    <name type="scientific">candidate division GN15 bacterium</name>
    <dbReference type="NCBI Taxonomy" id="2072418"/>
    <lineage>
        <taxon>Bacteria</taxon>
        <taxon>candidate division GN15</taxon>
    </lineage>
</organism>
<reference evidence="10 11" key="1">
    <citation type="journal article" date="2018" name="ISME J.">
        <title>A methanotrophic archaeon couples anaerobic oxidation of methane to Fe(III) reduction.</title>
        <authorList>
            <person name="Cai C."/>
            <person name="Leu A.O."/>
            <person name="Xie G.J."/>
            <person name="Guo J."/>
            <person name="Feng Y."/>
            <person name="Zhao J.X."/>
            <person name="Tyson G.W."/>
            <person name="Yuan Z."/>
            <person name="Hu S."/>
        </authorList>
    </citation>
    <scope>NUCLEOTIDE SEQUENCE [LARGE SCALE GENOMIC DNA]</scope>
    <source>
        <strain evidence="10">FeB_12</strain>
    </source>
</reference>
<dbReference type="SUPFAM" id="SSF159283">
    <property type="entry name" value="Guanosine diphospho-D-mannose pyrophosphorylase/mannose-6-phosphate isomerase linker domain"/>
    <property type="match status" value="1"/>
</dbReference>
<evidence type="ECO:0000256" key="1">
    <source>
        <dbReference type="ARBA" id="ARBA00006115"/>
    </source>
</evidence>
<dbReference type="SUPFAM" id="SSF53448">
    <property type="entry name" value="Nucleotide-diphospho-sugar transferases"/>
    <property type="match status" value="1"/>
</dbReference>
<comment type="caution">
    <text evidence="10">The sequence shown here is derived from an EMBL/GenBank/DDBJ whole genome shotgun (WGS) entry which is preliminary data.</text>
</comment>
<dbReference type="Pfam" id="PF22640">
    <property type="entry name" value="ManC_GMP_beta-helix"/>
    <property type="match status" value="1"/>
</dbReference>
<dbReference type="InterPro" id="IPR005835">
    <property type="entry name" value="NTP_transferase_dom"/>
</dbReference>
<dbReference type="FunFam" id="3.90.550.10:FF:000046">
    <property type="entry name" value="Mannose-1-phosphate guanylyltransferase (GDP)"/>
    <property type="match status" value="1"/>
</dbReference>
<dbReference type="EMBL" id="PQAP01000023">
    <property type="protein sequence ID" value="PWB74716.1"/>
    <property type="molecule type" value="Genomic_DNA"/>
</dbReference>
<evidence type="ECO:0000313" key="11">
    <source>
        <dbReference type="Proteomes" id="UP000250918"/>
    </source>
</evidence>
<dbReference type="GO" id="GO:0005525">
    <property type="term" value="F:GTP binding"/>
    <property type="evidence" value="ECO:0007669"/>
    <property type="project" value="UniProtKB-KW"/>
</dbReference>
<keyword evidence="6" id="KW-0342">GTP-binding</keyword>
<accession>A0A855X3M1</accession>
<dbReference type="InterPro" id="IPR051161">
    <property type="entry name" value="Mannose-6P_isomerase_type2"/>
</dbReference>
<protein>
    <recommendedName>
        <fullName evidence="2">mannose-1-phosphate guanylyltransferase</fullName>
        <ecNumber evidence="2">2.7.7.13</ecNumber>
    </recommendedName>
</protein>
<dbReference type="EC" id="2.7.7.13" evidence="2"/>
<feature type="domain" description="MannoseP isomerase/GMP-like beta-helix" evidence="9">
    <location>
        <begin position="295"/>
        <end position="349"/>
    </location>
</feature>
<comment type="catalytic activity">
    <reaction evidence="7">
        <text>alpha-D-mannose 1-phosphate + GTP + H(+) = GDP-alpha-D-mannose + diphosphate</text>
        <dbReference type="Rhea" id="RHEA:15229"/>
        <dbReference type="ChEBI" id="CHEBI:15378"/>
        <dbReference type="ChEBI" id="CHEBI:33019"/>
        <dbReference type="ChEBI" id="CHEBI:37565"/>
        <dbReference type="ChEBI" id="CHEBI:57527"/>
        <dbReference type="ChEBI" id="CHEBI:58409"/>
        <dbReference type="EC" id="2.7.7.13"/>
    </reaction>
</comment>
<proteinExistence type="inferred from homology"/>
<dbReference type="InterPro" id="IPR029044">
    <property type="entry name" value="Nucleotide-diphossugar_trans"/>
</dbReference>
<evidence type="ECO:0000256" key="7">
    <source>
        <dbReference type="ARBA" id="ARBA00047343"/>
    </source>
</evidence>
<keyword evidence="4 10" id="KW-0548">Nucleotidyltransferase</keyword>
<dbReference type="PANTHER" id="PTHR46390:SF1">
    <property type="entry name" value="MANNOSE-1-PHOSPHATE GUANYLYLTRANSFERASE"/>
    <property type="match status" value="1"/>
</dbReference>
<keyword evidence="3 10" id="KW-0808">Transferase</keyword>
<gene>
    <name evidence="10" type="ORF">C3F09_03240</name>
</gene>
<sequence length="359" mass="40409">MIYGVIMAGGKGERFWPLSRAHKPKQFLKLTSDKTMLEETIERVKPLIPVDNIRIVAGESMAEHCVNGVEYLDRRHILTEPFGRNTCLAVALAAVHLQKADPEAVMVVLSADHLIRPAEKLLKILRDLCSVAAKEEKLITIGIVPTRPDTAYGYIKVGEMYQTEGETVVYKVSQFAEKPRATVAQEYYFTRQWLWNAGMFVWSAKAILNTIAGCQPVMHEQLMQYAKTIGTSKELTARKDLYEKATSISIDYAVLEKADNVLTVRAEIVWDDIGSWNALERYKEKDADNNVLVGQTLIVDSFETTVYNDTNDLIACIGISDLVVVRSDEITLVAHKTKVSQVKDLLAKLNENERTKKFL</sequence>
<dbReference type="PANTHER" id="PTHR46390">
    <property type="entry name" value="MANNOSE-1-PHOSPHATE GUANYLYLTRANSFERASE"/>
    <property type="match status" value="1"/>
</dbReference>
<evidence type="ECO:0000313" key="10">
    <source>
        <dbReference type="EMBL" id="PWB74716.1"/>
    </source>
</evidence>
<dbReference type="CDD" id="cd02509">
    <property type="entry name" value="GDP-M1P_Guanylyltransferase"/>
    <property type="match status" value="1"/>
</dbReference>
<dbReference type="InterPro" id="IPR049577">
    <property type="entry name" value="GMPP_N"/>
</dbReference>
<dbReference type="Pfam" id="PF00483">
    <property type="entry name" value="NTP_transferase"/>
    <property type="match status" value="1"/>
</dbReference>
<comment type="similarity">
    <text evidence="1">Belongs to the mannose-6-phosphate isomerase type 2 family.</text>
</comment>
<evidence type="ECO:0000256" key="4">
    <source>
        <dbReference type="ARBA" id="ARBA00022695"/>
    </source>
</evidence>
<name>A0A855X3M1_9BACT</name>
<dbReference type="GO" id="GO:0009298">
    <property type="term" value="P:GDP-mannose biosynthetic process"/>
    <property type="evidence" value="ECO:0007669"/>
    <property type="project" value="TreeGrafter"/>
</dbReference>
<evidence type="ECO:0000256" key="6">
    <source>
        <dbReference type="ARBA" id="ARBA00023134"/>
    </source>
</evidence>
<evidence type="ECO:0000259" key="8">
    <source>
        <dbReference type="Pfam" id="PF00483"/>
    </source>
</evidence>
<dbReference type="AlphaFoldDB" id="A0A855X3M1"/>